<dbReference type="CDD" id="cd06142">
    <property type="entry name" value="RNaseD_exo"/>
    <property type="match status" value="1"/>
</dbReference>
<sequence>MIAALVGQPAYALDTEFHREKTYFPKLALVQLAWEDELVLVDPLAVDLAPFRAVLESNATTVIHAADQDLEVLLLACGTLPTNLFDTQIAAGFVGMSTPSLATLYEKFLGVRVGKGDRLTDWLQRPLTEDQLNYAATDVIHLLEIHAMLTEDLRSRGRLQWALDECENSRLRSRGQRDPDEAYRRIKEARQLRGKARSVAQAVAAWRERRAAELDIPVRYVLSDIAVLGIAQRPPQSRRDLEKIRGFDRGLREDVVVQLLDIVGRAITDPDPAPSETVASVPLDRDLRPAVALISAWVSQMARDLEIDSTLLATRGDLEALLGDAPDARLRLGWRAQLVGDPIRRLVSGEVAVAFAGNGELVIEERSHRPVI</sequence>
<dbReference type="InterPro" id="IPR010997">
    <property type="entry name" value="HRDC-like_sf"/>
</dbReference>
<dbReference type="PANTHER" id="PTHR47649">
    <property type="entry name" value="RIBONUCLEASE D"/>
    <property type="match status" value="1"/>
</dbReference>
<evidence type="ECO:0000313" key="3">
    <source>
        <dbReference type="EMBL" id="CAB4929813.1"/>
    </source>
</evidence>
<gene>
    <name evidence="2" type="ORF">UFOPK1392_00754</name>
    <name evidence="3" type="ORF">UFOPK3733_00600</name>
</gene>
<evidence type="ECO:0000313" key="2">
    <source>
        <dbReference type="EMBL" id="CAB4323010.1"/>
    </source>
</evidence>
<dbReference type="InterPro" id="IPR012337">
    <property type="entry name" value="RNaseH-like_sf"/>
</dbReference>
<dbReference type="InterPro" id="IPR002562">
    <property type="entry name" value="3'-5'_exonuclease_dom"/>
</dbReference>
<dbReference type="InterPro" id="IPR051086">
    <property type="entry name" value="RNase_D-like"/>
</dbReference>
<dbReference type="Pfam" id="PF01612">
    <property type="entry name" value="DNA_pol_A_exo1"/>
    <property type="match status" value="1"/>
</dbReference>
<dbReference type="Gene3D" id="3.30.420.10">
    <property type="entry name" value="Ribonuclease H-like superfamily/Ribonuclease H"/>
    <property type="match status" value="1"/>
</dbReference>
<proteinExistence type="predicted"/>
<dbReference type="GO" id="GO:0000166">
    <property type="term" value="F:nucleotide binding"/>
    <property type="evidence" value="ECO:0007669"/>
    <property type="project" value="InterPro"/>
</dbReference>
<dbReference type="EMBL" id="CAFBNC010000019">
    <property type="protein sequence ID" value="CAB4929813.1"/>
    <property type="molecule type" value="Genomic_DNA"/>
</dbReference>
<organism evidence="2">
    <name type="scientific">freshwater metagenome</name>
    <dbReference type="NCBI Taxonomy" id="449393"/>
    <lineage>
        <taxon>unclassified sequences</taxon>
        <taxon>metagenomes</taxon>
        <taxon>ecological metagenomes</taxon>
    </lineage>
</organism>
<dbReference type="AlphaFoldDB" id="A0A6J5YA02"/>
<dbReference type="SUPFAM" id="SSF47819">
    <property type="entry name" value="HRDC-like"/>
    <property type="match status" value="2"/>
</dbReference>
<accession>A0A6J5YA02</accession>
<name>A0A6J5YA02_9ZZZZ</name>
<dbReference type="Pfam" id="PF00570">
    <property type="entry name" value="HRDC"/>
    <property type="match status" value="1"/>
</dbReference>
<dbReference type="PANTHER" id="PTHR47649:SF1">
    <property type="entry name" value="RIBONUCLEASE D"/>
    <property type="match status" value="1"/>
</dbReference>
<dbReference type="InterPro" id="IPR044876">
    <property type="entry name" value="HRDC_dom_sf"/>
</dbReference>
<feature type="domain" description="HRDC" evidence="1">
    <location>
        <begin position="193"/>
        <end position="273"/>
    </location>
</feature>
<dbReference type="InterPro" id="IPR002121">
    <property type="entry name" value="HRDC_dom"/>
</dbReference>
<dbReference type="InterPro" id="IPR036397">
    <property type="entry name" value="RNaseH_sf"/>
</dbReference>
<reference evidence="2" key="1">
    <citation type="submission" date="2020-05" db="EMBL/GenBank/DDBJ databases">
        <authorList>
            <person name="Chiriac C."/>
            <person name="Salcher M."/>
            <person name="Ghai R."/>
            <person name="Kavagutti S V."/>
        </authorList>
    </citation>
    <scope>NUCLEOTIDE SEQUENCE</scope>
</reference>
<dbReference type="PROSITE" id="PS50967">
    <property type="entry name" value="HRDC"/>
    <property type="match status" value="1"/>
</dbReference>
<dbReference type="Gene3D" id="1.10.150.80">
    <property type="entry name" value="HRDC domain"/>
    <property type="match status" value="1"/>
</dbReference>
<dbReference type="GO" id="GO:0008408">
    <property type="term" value="F:3'-5' exonuclease activity"/>
    <property type="evidence" value="ECO:0007669"/>
    <property type="project" value="InterPro"/>
</dbReference>
<dbReference type="GO" id="GO:0006139">
    <property type="term" value="P:nucleobase-containing compound metabolic process"/>
    <property type="evidence" value="ECO:0007669"/>
    <property type="project" value="InterPro"/>
</dbReference>
<dbReference type="EMBL" id="CAEMXZ010000023">
    <property type="protein sequence ID" value="CAB4323010.1"/>
    <property type="molecule type" value="Genomic_DNA"/>
</dbReference>
<dbReference type="SUPFAM" id="SSF53098">
    <property type="entry name" value="Ribonuclease H-like"/>
    <property type="match status" value="1"/>
</dbReference>
<protein>
    <submittedName>
        <fullName evidence="2">Unannotated protein</fullName>
    </submittedName>
</protein>
<evidence type="ECO:0000259" key="1">
    <source>
        <dbReference type="PROSITE" id="PS50967"/>
    </source>
</evidence>
<dbReference type="GO" id="GO:0003676">
    <property type="term" value="F:nucleic acid binding"/>
    <property type="evidence" value="ECO:0007669"/>
    <property type="project" value="InterPro"/>
</dbReference>
<dbReference type="SMART" id="SM00474">
    <property type="entry name" value="35EXOc"/>
    <property type="match status" value="1"/>
</dbReference>